<evidence type="ECO:0000256" key="1">
    <source>
        <dbReference type="ARBA" id="ARBA00001933"/>
    </source>
</evidence>
<dbReference type="InterPro" id="IPR000192">
    <property type="entry name" value="Aminotrans_V_dom"/>
</dbReference>
<dbReference type="Gene3D" id="3.40.640.10">
    <property type="entry name" value="Type I PLP-dependent aspartate aminotransferase-like (Major domain)"/>
    <property type="match status" value="1"/>
</dbReference>
<keyword evidence="4 6" id="KW-0663">Pyridoxal phosphate</keyword>
<evidence type="ECO:0000256" key="6">
    <source>
        <dbReference type="PIRSR" id="PIRSR000524-50"/>
    </source>
</evidence>
<dbReference type="Proteomes" id="UP000003100">
    <property type="component" value="Unassembled WGS sequence"/>
</dbReference>
<dbReference type="PANTHER" id="PTHR42778:SF1">
    <property type="entry name" value="2-AMINOETHYLPHOSPHONATE--PYRUVATE TRANSAMINASE"/>
    <property type="match status" value="1"/>
</dbReference>
<dbReference type="SUPFAM" id="SSF53383">
    <property type="entry name" value="PLP-dependent transferases"/>
    <property type="match status" value="1"/>
</dbReference>
<gene>
    <name evidence="8" type="ORF">RUMHYD_02005</name>
</gene>
<sequence>MIIKFILGGNVMKKQKLFSPGPVMVEDNVRKALLHPDICHRSSEFEELFQKLQKKICTLFGADDSYYSLVISGSGTAANETVLSSLFASSHDKVLLISNGVFGERLEEIIQKYQIPMLKIDTPWATPPDLKDVEQVLRENPDIKVIAMVFHETSTGMINPVHEVGELSQKYGKIFFVDSVSAAAGQNIDVAENHIDITTSVGGKCLGAFPGSAYICAKESILQSLSPDQCKNVYLNLYKHYSAAKENSQTPNTPNVTLFWALDAALDNILNEGVENRVQRYAKNAEILRNGLKELGLELLIQEHLSNTVTSVFLPKHLDLHKFLSQMEMDGYTLYPGKGKYLEMGMFQVANMGAISEEDCYEFLDCLKRNLLS</sequence>
<evidence type="ECO:0000256" key="2">
    <source>
        <dbReference type="ARBA" id="ARBA00022576"/>
    </source>
</evidence>
<dbReference type="InterPro" id="IPR015424">
    <property type="entry name" value="PyrdxlP-dep_Trfase"/>
</dbReference>
<dbReference type="PATRIC" id="fig|476272.21.peg.1438"/>
<evidence type="ECO:0000259" key="7">
    <source>
        <dbReference type="Pfam" id="PF00266"/>
    </source>
</evidence>
<accession>C0CMC4</accession>
<reference evidence="8 9" key="1">
    <citation type="submission" date="2009-01" db="EMBL/GenBank/DDBJ databases">
        <authorList>
            <person name="Fulton L."/>
            <person name="Clifton S."/>
            <person name="Fulton B."/>
            <person name="Xu J."/>
            <person name="Minx P."/>
            <person name="Pepin K.H."/>
            <person name="Johnson M."/>
            <person name="Bhonagiri V."/>
            <person name="Nash W.E."/>
            <person name="Mardis E.R."/>
            <person name="Wilson R.K."/>
        </authorList>
    </citation>
    <scope>NUCLEOTIDE SEQUENCE [LARGE SCALE GENOMIC DNA]</scope>
    <source>
        <strain evidence="9">DSM 10507 / JCM 14656 / S5a33</strain>
    </source>
</reference>
<dbReference type="PANTHER" id="PTHR42778">
    <property type="entry name" value="2-AMINOETHYLPHOSPHONATE--PYRUVATE TRANSAMINASE"/>
    <property type="match status" value="1"/>
</dbReference>
<dbReference type="AlphaFoldDB" id="C0CMC4"/>
<reference evidence="8 9" key="2">
    <citation type="submission" date="2009-02" db="EMBL/GenBank/DDBJ databases">
        <title>Draft genome sequence of Blautia hydrogenotrophica DSM 10507 (Ruminococcus hydrogenotrophicus DSM 10507).</title>
        <authorList>
            <person name="Sudarsanam P."/>
            <person name="Ley R."/>
            <person name="Guruge J."/>
            <person name="Turnbaugh P.J."/>
            <person name="Mahowald M."/>
            <person name="Liep D."/>
            <person name="Gordon J."/>
        </authorList>
    </citation>
    <scope>NUCLEOTIDE SEQUENCE [LARGE SCALE GENOMIC DNA]</scope>
    <source>
        <strain evidence="9">DSM 10507 / JCM 14656 / S5a33</strain>
    </source>
</reference>
<keyword evidence="2" id="KW-0032">Aminotransferase</keyword>
<proteinExistence type="predicted"/>
<dbReference type="GO" id="GO:0008483">
    <property type="term" value="F:transaminase activity"/>
    <property type="evidence" value="ECO:0007669"/>
    <property type="project" value="UniProtKB-KW"/>
</dbReference>
<dbReference type="eggNOG" id="COG0075">
    <property type="taxonomic scope" value="Bacteria"/>
</dbReference>
<evidence type="ECO:0000256" key="5">
    <source>
        <dbReference type="PIRSR" id="PIRSR000524-1"/>
    </source>
</evidence>
<evidence type="ECO:0000256" key="4">
    <source>
        <dbReference type="ARBA" id="ARBA00022898"/>
    </source>
</evidence>
<feature type="modified residue" description="N6-(pyridoxal phosphate)lysine" evidence="6">
    <location>
        <position position="204"/>
    </location>
</feature>
<dbReference type="InterPro" id="IPR024169">
    <property type="entry name" value="SP_NH2Trfase/AEP_transaminase"/>
</dbReference>
<dbReference type="Pfam" id="PF00266">
    <property type="entry name" value="Aminotran_5"/>
    <property type="match status" value="1"/>
</dbReference>
<dbReference type="Gene3D" id="3.90.1150.10">
    <property type="entry name" value="Aspartate Aminotransferase, domain 1"/>
    <property type="match status" value="1"/>
</dbReference>
<keyword evidence="3" id="KW-0808">Transferase</keyword>
<protein>
    <recommendedName>
        <fullName evidence="7">Aminotransferase class V domain-containing protein</fullName>
    </recommendedName>
</protein>
<dbReference type="EMBL" id="ACBZ01000102">
    <property type="protein sequence ID" value="EEG49077.1"/>
    <property type="molecule type" value="Genomic_DNA"/>
</dbReference>
<dbReference type="InterPro" id="IPR015421">
    <property type="entry name" value="PyrdxlP-dep_Trfase_major"/>
</dbReference>
<organism evidence="8 9">
    <name type="scientific">Blautia hydrogenotrophica (strain DSM 10507 / JCM 14656 / S5a33)</name>
    <name type="common">Ruminococcus hydrogenotrophicus</name>
    <dbReference type="NCBI Taxonomy" id="476272"/>
    <lineage>
        <taxon>Bacteria</taxon>
        <taxon>Bacillati</taxon>
        <taxon>Bacillota</taxon>
        <taxon>Clostridia</taxon>
        <taxon>Lachnospirales</taxon>
        <taxon>Lachnospiraceae</taxon>
        <taxon>Blautia</taxon>
    </lineage>
</organism>
<dbReference type="HOGENOM" id="CLU_027686_3_1_9"/>
<dbReference type="PIRSF" id="PIRSF000524">
    <property type="entry name" value="SPT"/>
    <property type="match status" value="1"/>
</dbReference>
<name>C0CMC4_BLAHS</name>
<evidence type="ECO:0000313" key="8">
    <source>
        <dbReference type="EMBL" id="EEG49077.1"/>
    </source>
</evidence>
<feature type="binding site" evidence="5">
    <location>
        <position position="348"/>
    </location>
    <ligand>
        <name>substrate</name>
    </ligand>
</feature>
<evidence type="ECO:0000256" key="3">
    <source>
        <dbReference type="ARBA" id="ARBA00022679"/>
    </source>
</evidence>
<evidence type="ECO:0000313" key="9">
    <source>
        <dbReference type="Proteomes" id="UP000003100"/>
    </source>
</evidence>
<dbReference type="InterPro" id="IPR015422">
    <property type="entry name" value="PyrdxlP-dep_Trfase_small"/>
</dbReference>
<comment type="cofactor">
    <cofactor evidence="1 6">
        <name>pyridoxal 5'-phosphate</name>
        <dbReference type="ChEBI" id="CHEBI:597326"/>
    </cofactor>
</comment>
<feature type="domain" description="Aminotransferase class V" evidence="7">
    <location>
        <begin position="33"/>
        <end position="314"/>
    </location>
</feature>
<keyword evidence="9" id="KW-1185">Reference proteome</keyword>